<keyword evidence="2" id="KW-1185">Reference proteome</keyword>
<proteinExistence type="predicted"/>
<accession>A0A9P4PQH1</accession>
<gene>
    <name evidence="1" type="ORF">P171DRAFT_192963</name>
</gene>
<organism evidence="1 2">
    <name type="scientific">Karstenula rhodostoma CBS 690.94</name>
    <dbReference type="NCBI Taxonomy" id="1392251"/>
    <lineage>
        <taxon>Eukaryota</taxon>
        <taxon>Fungi</taxon>
        <taxon>Dikarya</taxon>
        <taxon>Ascomycota</taxon>
        <taxon>Pezizomycotina</taxon>
        <taxon>Dothideomycetes</taxon>
        <taxon>Pleosporomycetidae</taxon>
        <taxon>Pleosporales</taxon>
        <taxon>Massarineae</taxon>
        <taxon>Didymosphaeriaceae</taxon>
        <taxon>Karstenula</taxon>
    </lineage>
</organism>
<evidence type="ECO:0000313" key="1">
    <source>
        <dbReference type="EMBL" id="KAF2449440.1"/>
    </source>
</evidence>
<dbReference type="OrthoDB" id="3754631at2759"/>
<protein>
    <submittedName>
        <fullName evidence="1">Uncharacterized protein</fullName>
    </submittedName>
</protein>
<evidence type="ECO:0000313" key="2">
    <source>
        <dbReference type="Proteomes" id="UP000799764"/>
    </source>
</evidence>
<sequence length="137" mass="14397">STFLFQPSFTSEPTNRYQRSTQALPIRVIIKLPKMKLSMTCVLALTAPVLAAPVAQSSYDDYGSYNNVPAPAVENPPAPAGGYGSYGDYNGVAAPPVENPPAPAAGYGSYSDVPAPAGGYASYGTYKRGTEKEEVKV</sequence>
<name>A0A9P4PQH1_9PLEO</name>
<dbReference type="EMBL" id="MU001494">
    <property type="protein sequence ID" value="KAF2449440.1"/>
    <property type="molecule type" value="Genomic_DNA"/>
</dbReference>
<reference evidence="1" key="1">
    <citation type="journal article" date="2020" name="Stud. Mycol.">
        <title>101 Dothideomycetes genomes: a test case for predicting lifestyles and emergence of pathogens.</title>
        <authorList>
            <person name="Haridas S."/>
            <person name="Albert R."/>
            <person name="Binder M."/>
            <person name="Bloem J."/>
            <person name="Labutti K."/>
            <person name="Salamov A."/>
            <person name="Andreopoulos B."/>
            <person name="Baker S."/>
            <person name="Barry K."/>
            <person name="Bills G."/>
            <person name="Bluhm B."/>
            <person name="Cannon C."/>
            <person name="Castanera R."/>
            <person name="Culley D."/>
            <person name="Daum C."/>
            <person name="Ezra D."/>
            <person name="Gonzalez J."/>
            <person name="Henrissat B."/>
            <person name="Kuo A."/>
            <person name="Liang C."/>
            <person name="Lipzen A."/>
            <person name="Lutzoni F."/>
            <person name="Magnuson J."/>
            <person name="Mondo S."/>
            <person name="Nolan M."/>
            <person name="Ohm R."/>
            <person name="Pangilinan J."/>
            <person name="Park H.-J."/>
            <person name="Ramirez L."/>
            <person name="Alfaro M."/>
            <person name="Sun H."/>
            <person name="Tritt A."/>
            <person name="Yoshinaga Y."/>
            <person name="Zwiers L.-H."/>
            <person name="Turgeon B."/>
            <person name="Goodwin S."/>
            <person name="Spatafora J."/>
            <person name="Crous P."/>
            <person name="Grigoriev I."/>
        </authorList>
    </citation>
    <scope>NUCLEOTIDE SEQUENCE</scope>
    <source>
        <strain evidence="1">CBS 690.94</strain>
    </source>
</reference>
<dbReference type="Proteomes" id="UP000799764">
    <property type="component" value="Unassembled WGS sequence"/>
</dbReference>
<feature type="non-terminal residue" evidence="1">
    <location>
        <position position="1"/>
    </location>
</feature>
<comment type="caution">
    <text evidence="1">The sequence shown here is derived from an EMBL/GenBank/DDBJ whole genome shotgun (WGS) entry which is preliminary data.</text>
</comment>
<dbReference type="AlphaFoldDB" id="A0A9P4PQH1"/>